<dbReference type="Gene3D" id="3.30.450.20">
    <property type="entry name" value="PAS domain"/>
    <property type="match status" value="5"/>
</dbReference>
<dbReference type="Pfam" id="PF00512">
    <property type="entry name" value="HisKA"/>
    <property type="match status" value="1"/>
</dbReference>
<name>A0A3P1C286_9BACT</name>
<dbReference type="OrthoDB" id="9808408at2"/>
<feature type="domain" description="PAC" evidence="8">
    <location>
        <begin position="663"/>
        <end position="715"/>
    </location>
</feature>
<dbReference type="EC" id="2.7.13.3" evidence="2"/>
<dbReference type="Gene3D" id="1.10.287.130">
    <property type="match status" value="1"/>
</dbReference>
<dbReference type="InterPro" id="IPR001610">
    <property type="entry name" value="PAC"/>
</dbReference>
<dbReference type="GO" id="GO:0006355">
    <property type="term" value="P:regulation of DNA-templated transcription"/>
    <property type="evidence" value="ECO:0007669"/>
    <property type="project" value="InterPro"/>
</dbReference>
<dbReference type="NCBIfam" id="TIGR00229">
    <property type="entry name" value="sensory_box"/>
    <property type="match status" value="4"/>
</dbReference>
<dbReference type="Pfam" id="PF02518">
    <property type="entry name" value="HATPase_c"/>
    <property type="match status" value="1"/>
</dbReference>
<evidence type="ECO:0000256" key="3">
    <source>
        <dbReference type="ARBA" id="ARBA00022553"/>
    </source>
</evidence>
<dbReference type="AlphaFoldDB" id="A0A3P1C286"/>
<keyword evidence="5" id="KW-0418">Kinase</keyword>
<keyword evidence="3" id="KW-0597">Phosphoprotein</keyword>
<gene>
    <name evidence="9" type="ORF">EHT25_03760</name>
</gene>
<dbReference type="InterPro" id="IPR005467">
    <property type="entry name" value="His_kinase_dom"/>
</dbReference>
<accession>A0A3P1C286</accession>
<dbReference type="CDD" id="cd00130">
    <property type="entry name" value="PAS"/>
    <property type="match status" value="3"/>
</dbReference>
<dbReference type="InterPro" id="IPR036097">
    <property type="entry name" value="HisK_dim/P_sf"/>
</dbReference>
<feature type="domain" description="PAS" evidence="7">
    <location>
        <begin position="469"/>
        <end position="539"/>
    </location>
</feature>
<evidence type="ECO:0000313" key="9">
    <source>
        <dbReference type="EMBL" id="RRB06914.1"/>
    </source>
</evidence>
<feature type="domain" description="PAS" evidence="7">
    <location>
        <begin position="330"/>
        <end position="386"/>
    </location>
</feature>
<dbReference type="SUPFAM" id="SSF55785">
    <property type="entry name" value="PYP-like sensor domain (PAS domain)"/>
    <property type="match status" value="5"/>
</dbReference>
<evidence type="ECO:0000256" key="5">
    <source>
        <dbReference type="ARBA" id="ARBA00022777"/>
    </source>
</evidence>
<dbReference type="InterPro" id="IPR035965">
    <property type="entry name" value="PAS-like_dom_sf"/>
</dbReference>
<evidence type="ECO:0000256" key="4">
    <source>
        <dbReference type="ARBA" id="ARBA00022679"/>
    </source>
</evidence>
<dbReference type="Pfam" id="PF00989">
    <property type="entry name" value="PAS"/>
    <property type="match status" value="1"/>
</dbReference>
<dbReference type="SMART" id="SM00387">
    <property type="entry name" value="HATPase_c"/>
    <property type="match status" value="1"/>
</dbReference>
<evidence type="ECO:0000256" key="1">
    <source>
        <dbReference type="ARBA" id="ARBA00000085"/>
    </source>
</evidence>
<dbReference type="Pfam" id="PF01590">
    <property type="entry name" value="GAF"/>
    <property type="match status" value="1"/>
</dbReference>
<organism evidence="9 10">
    <name type="scientific">Larkinella rosea</name>
    <dbReference type="NCBI Taxonomy" id="2025312"/>
    <lineage>
        <taxon>Bacteria</taxon>
        <taxon>Pseudomonadati</taxon>
        <taxon>Bacteroidota</taxon>
        <taxon>Cytophagia</taxon>
        <taxon>Cytophagales</taxon>
        <taxon>Spirosomataceae</taxon>
        <taxon>Larkinella</taxon>
    </lineage>
</organism>
<dbReference type="SMART" id="SM00065">
    <property type="entry name" value="GAF"/>
    <property type="match status" value="1"/>
</dbReference>
<dbReference type="InterPro" id="IPR004358">
    <property type="entry name" value="Sig_transdc_His_kin-like_C"/>
</dbReference>
<dbReference type="SMART" id="SM00388">
    <property type="entry name" value="HisKA"/>
    <property type="match status" value="1"/>
</dbReference>
<dbReference type="Gene3D" id="3.30.450.40">
    <property type="match status" value="1"/>
</dbReference>
<dbReference type="InterPro" id="IPR052162">
    <property type="entry name" value="Sensor_kinase/Photoreceptor"/>
</dbReference>
<dbReference type="Pfam" id="PF08447">
    <property type="entry name" value="PAS_3"/>
    <property type="match status" value="3"/>
</dbReference>
<dbReference type="PROSITE" id="PS50112">
    <property type="entry name" value="PAS"/>
    <property type="match status" value="3"/>
</dbReference>
<dbReference type="PANTHER" id="PTHR43304:SF1">
    <property type="entry name" value="PAC DOMAIN-CONTAINING PROTEIN"/>
    <property type="match status" value="1"/>
</dbReference>
<comment type="caution">
    <text evidence="9">The sequence shown here is derived from an EMBL/GenBank/DDBJ whole genome shotgun (WGS) entry which is preliminary data.</text>
</comment>
<dbReference type="InterPro" id="IPR013655">
    <property type="entry name" value="PAS_fold_3"/>
</dbReference>
<reference evidence="9 10" key="1">
    <citation type="submission" date="2018-11" db="EMBL/GenBank/DDBJ databases">
        <authorList>
            <person name="Zhou Z."/>
            <person name="Wang G."/>
        </authorList>
    </citation>
    <scope>NUCLEOTIDE SEQUENCE [LARGE SCALE GENOMIC DNA]</scope>
    <source>
        <strain evidence="9 10">KCTC52004</strain>
    </source>
</reference>
<dbReference type="InterPro" id="IPR036890">
    <property type="entry name" value="HATPase_C_sf"/>
</dbReference>
<dbReference type="InterPro" id="IPR003661">
    <property type="entry name" value="HisK_dim/P_dom"/>
</dbReference>
<evidence type="ECO:0000259" key="7">
    <source>
        <dbReference type="PROSITE" id="PS50112"/>
    </source>
</evidence>
<dbReference type="SUPFAM" id="SSF55781">
    <property type="entry name" value="GAF domain-like"/>
    <property type="match status" value="1"/>
</dbReference>
<dbReference type="Proteomes" id="UP000271925">
    <property type="component" value="Unassembled WGS sequence"/>
</dbReference>
<protein>
    <recommendedName>
        <fullName evidence="2">histidine kinase</fullName>
        <ecNumber evidence="2">2.7.13.3</ecNumber>
    </recommendedName>
</protein>
<proteinExistence type="predicted"/>
<dbReference type="InterPro" id="IPR003594">
    <property type="entry name" value="HATPase_dom"/>
</dbReference>
<dbReference type="PRINTS" id="PR00344">
    <property type="entry name" value="BCTRLSENSOR"/>
</dbReference>
<feature type="domain" description="PAS" evidence="7">
    <location>
        <begin position="716"/>
        <end position="789"/>
    </location>
</feature>
<dbReference type="InterPro" id="IPR000700">
    <property type="entry name" value="PAS-assoc_C"/>
</dbReference>
<dbReference type="InterPro" id="IPR013767">
    <property type="entry name" value="PAS_fold"/>
</dbReference>
<dbReference type="PANTHER" id="PTHR43304">
    <property type="entry name" value="PHYTOCHROME-LIKE PROTEIN CPH1"/>
    <property type="match status" value="1"/>
</dbReference>
<dbReference type="InterPro" id="IPR003018">
    <property type="entry name" value="GAF"/>
</dbReference>
<dbReference type="Gene3D" id="2.10.70.100">
    <property type="match status" value="1"/>
</dbReference>
<feature type="domain" description="PAC" evidence="8">
    <location>
        <begin position="416"/>
        <end position="468"/>
    </location>
</feature>
<dbReference type="SMART" id="SM00086">
    <property type="entry name" value="PAC"/>
    <property type="match status" value="4"/>
</dbReference>
<dbReference type="InterPro" id="IPR013656">
    <property type="entry name" value="PAS_4"/>
</dbReference>
<dbReference type="InterPro" id="IPR029016">
    <property type="entry name" value="GAF-like_dom_sf"/>
</dbReference>
<feature type="domain" description="PAC" evidence="8">
    <location>
        <begin position="791"/>
        <end position="843"/>
    </location>
</feature>
<dbReference type="PROSITE" id="PS50109">
    <property type="entry name" value="HIS_KIN"/>
    <property type="match status" value="1"/>
</dbReference>
<evidence type="ECO:0000259" key="6">
    <source>
        <dbReference type="PROSITE" id="PS50109"/>
    </source>
</evidence>
<dbReference type="CDD" id="cd00082">
    <property type="entry name" value="HisKA"/>
    <property type="match status" value="1"/>
</dbReference>
<dbReference type="Pfam" id="PF08448">
    <property type="entry name" value="PAS_4"/>
    <property type="match status" value="1"/>
</dbReference>
<dbReference type="CDD" id="cd00075">
    <property type="entry name" value="HATPase"/>
    <property type="match status" value="1"/>
</dbReference>
<keyword evidence="4" id="KW-0808">Transferase</keyword>
<dbReference type="GO" id="GO:0000155">
    <property type="term" value="F:phosphorelay sensor kinase activity"/>
    <property type="evidence" value="ECO:0007669"/>
    <property type="project" value="InterPro"/>
</dbReference>
<dbReference type="SMART" id="SM00091">
    <property type="entry name" value="PAS"/>
    <property type="match status" value="3"/>
</dbReference>
<dbReference type="SUPFAM" id="SSF55874">
    <property type="entry name" value="ATPase domain of HSP90 chaperone/DNA topoisomerase II/histidine kinase"/>
    <property type="match status" value="1"/>
</dbReference>
<dbReference type="RefSeq" id="WP_124870866.1">
    <property type="nucleotide sequence ID" value="NZ_RQJO01000007.1"/>
</dbReference>
<sequence>MRQSDNKGHIQQLESILDSVPVAVLYCEPFLDHEKVTDFRYIWGNNMAHELLTLNPAQVQEMTMLRLYPALVTNGIFDRYVQVYQTGESQRFEREYPIGTQLRWVEVSVSKKYDGLLITALDITDSKHRQHILEQKGMLRRINQRLEGLRAIDQALLSPRSTDQSPLLMAMRHINAMVPCERLTVFWIDESKGIATAECRLAEGVLEANPGVSFSTHYLLDLAQPMGQATYFPVMRPDTAGIPPELGLYGRGFRSLVVLPLFLRQKCIGAFTLLSVVPNFFANEHLEIAQEVASQLAIVLSQQHLDEQINHYTEQLELRVAERTREITQLSAMQQAILEHAGQAILSTDIHGVIQTANQACEKLLGYTAEELIGRVSHIEFTSADDPIPLISYRQTESSGPASDFFQLALASQGYFYSECLAIDKTGNAIPILLATSILQDNEHNLIGYVGIATDISALKAARTNLAEKDQELKTFFEGALDMHCIIRSDGSIQKVNQAWEMTLGYSAEELVSVSLIDLVHPAEQASVARNLRDIIPHHPIRCQINQFRKKDGTYRVVEWNAVGVNKIIYASARDITERQEAMTQLQKLNQRLQLATQAVGQGIWEDDLANNRLFWDQRLWAIHGFEHEQPDWSLTKYMEIIHPDDLPSFLNNSHLRVEGNVISNVARIFRPDGVIRYVESKGLLIRDARGNPVQGLGVAWDVTERIEAEIALRESEQRFRQIAENVDEVFWIYSADPYQLLYVNPAYERIWGCSSQALYENPASFLDAVLAEDRPLAVAFLQRMQSGQEVEVQYRITGSQPGHRWVSVRSFIKWDDNGKPLRYIGIANDITSQKEKEIVLQQTLDRELELNKLKSQFVSTASHEFRTPLMTIQSSVDLIRWYINHPAATTHSSILSHLNIIQKEIQNFGDLLSDMLTIGKIDAGKTVFQPYWMDMLEVCRQVIATHFSQQGRTIQIRVFGTPGKVFADAKLIGHVLVNLLSNAVKFSIDGVKLFLTFQKSQVTIQVIDDGIGIPEADLPSLFQAFFRARNTTGIHGTGLGLVIARQFVELHRGSLTIESQEGQGTTARVILPNELST</sequence>
<evidence type="ECO:0000259" key="8">
    <source>
        <dbReference type="PROSITE" id="PS50113"/>
    </source>
</evidence>
<evidence type="ECO:0000313" key="10">
    <source>
        <dbReference type="Proteomes" id="UP000271925"/>
    </source>
</evidence>
<comment type="catalytic activity">
    <reaction evidence="1">
        <text>ATP + protein L-histidine = ADP + protein N-phospho-L-histidine.</text>
        <dbReference type="EC" id="2.7.13.3"/>
    </reaction>
</comment>
<dbReference type="SUPFAM" id="SSF47384">
    <property type="entry name" value="Homodimeric domain of signal transducing histidine kinase"/>
    <property type="match status" value="1"/>
</dbReference>
<dbReference type="Gene3D" id="3.30.565.10">
    <property type="entry name" value="Histidine kinase-like ATPase, C-terminal domain"/>
    <property type="match status" value="1"/>
</dbReference>
<evidence type="ECO:0000256" key="2">
    <source>
        <dbReference type="ARBA" id="ARBA00012438"/>
    </source>
</evidence>
<dbReference type="PROSITE" id="PS50113">
    <property type="entry name" value="PAC"/>
    <property type="match status" value="3"/>
</dbReference>
<keyword evidence="10" id="KW-1185">Reference proteome</keyword>
<dbReference type="EMBL" id="RQJO01000007">
    <property type="protein sequence ID" value="RRB06914.1"/>
    <property type="molecule type" value="Genomic_DNA"/>
</dbReference>
<dbReference type="InterPro" id="IPR000014">
    <property type="entry name" value="PAS"/>
</dbReference>
<feature type="domain" description="Histidine kinase" evidence="6">
    <location>
        <begin position="861"/>
        <end position="1076"/>
    </location>
</feature>